<dbReference type="InterPro" id="IPR021130">
    <property type="entry name" value="PRib-ATP_PPHydrolase-like"/>
</dbReference>
<evidence type="ECO:0000256" key="4">
    <source>
        <dbReference type="ARBA" id="ARBA00022605"/>
    </source>
</evidence>
<evidence type="ECO:0000313" key="11">
    <source>
        <dbReference type="Proteomes" id="UP001549321"/>
    </source>
</evidence>
<protein>
    <recommendedName>
        <fullName evidence="9">Phosphoribosyl-ATP pyrophosphatase</fullName>
        <shortName evidence="9">PRA-PH</shortName>
        <ecNumber evidence="9">3.6.1.31</ecNumber>
    </recommendedName>
</protein>
<comment type="pathway">
    <text evidence="2 9">Amino-acid biosynthesis; L-histidine biosynthesis; L-histidine from 5-phospho-alpha-D-ribose 1-diphosphate: step 2/9.</text>
</comment>
<dbReference type="CDD" id="cd11534">
    <property type="entry name" value="NTP-PPase_HisIE_like"/>
    <property type="match status" value="1"/>
</dbReference>
<comment type="similarity">
    <text evidence="3 9">Belongs to the PRA-PH family.</text>
</comment>
<proteinExistence type="inferred from homology"/>
<dbReference type="Gene3D" id="1.10.287.1080">
    <property type="entry name" value="MazG-like"/>
    <property type="match status" value="1"/>
</dbReference>
<evidence type="ECO:0000256" key="7">
    <source>
        <dbReference type="ARBA" id="ARBA00022840"/>
    </source>
</evidence>
<evidence type="ECO:0000256" key="6">
    <source>
        <dbReference type="ARBA" id="ARBA00022801"/>
    </source>
</evidence>
<keyword evidence="11" id="KW-1185">Reference proteome</keyword>
<dbReference type="NCBIfam" id="TIGR03188">
    <property type="entry name" value="histidine_hisI"/>
    <property type="match status" value="1"/>
</dbReference>
<dbReference type="NCBIfam" id="NF001613">
    <property type="entry name" value="PRK00400.1-5"/>
    <property type="match status" value="1"/>
</dbReference>
<keyword evidence="9" id="KW-0963">Cytoplasm</keyword>
<dbReference type="Proteomes" id="UP001549321">
    <property type="component" value="Unassembled WGS sequence"/>
</dbReference>
<dbReference type="EC" id="3.6.1.31" evidence="9"/>
<dbReference type="HAMAP" id="MF_01020">
    <property type="entry name" value="HisE"/>
    <property type="match status" value="1"/>
</dbReference>
<dbReference type="Pfam" id="PF01503">
    <property type="entry name" value="PRA-PH"/>
    <property type="match status" value="1"/>
</dbReference>
<dbReference type="PANTHER" id="PTHR42945">
    <property type="entry name" value="HISTIDINE BIOSYNTHESIS BIFUNCTIONAL PROTEIN"/>
    <property type="match status" value="1"/>
</dbReference>
<comment type="caution">
    <text evidence="10">The sequence shown here is derived from an EMBL/GenBank/DDBJ whole genome shotgun (WGS) entry which is preliminary data.</text>
</comment>
<keyword evidence="4 9" id="KW-0028">Amino-acid biosynthesis</keyword>
<keyword evidence="8 9" id="KW-0368">Histidine biosynthesis</keyword>
<sequence>MSDFTLSDLAAIVRDRAHSGDPGSYTAKLVAKGPSRCAKKFGEEAVEAVIAATERNPAELTAEAADVLYHLLVMLEASAVPLDAVMAELEGRTRQTGLQEKASRPAE</sequence>
<gene>
    <name evidence="9" type="primary">hisE</name>
    <name evidence="10" type="ORF">ABIE08_003475</name>
</gene>
<dbReference type="SUPFAM" id="SSF101386">
    <property type="entry name" value="all-alpha NTP pyrophosphatases"/>
    <property type="match status" value="1"/>
</dbReference>
<comment type="catalytic activity">
    <reaction evidence="1 9">
        <text>1-(5-phospho-beta-D-ribosyl)-ATP + H2O = 1-(5-phospho-beta-D-ribosyl)-5'-AMP + diphosphate + H(+)</text>
        <dbReference type="Rhea" id="RHEA:22828"/>
        <dbReference type="ChEBI" id="CHEBI:15377"/>
        <dbReference type="ChEBI" id="CHEBI:15378"/>
        <dbReference type="ChEBI" id="CHEBI:33019"/>
        <dbReference type="ChEBI" id="CHEBI:59457"/>
        <dbReference type="ChEBI" id="CHEBI:73183"/>
        <dbReference type="EC" id="3.6.1.31"/>
    </reaction>
</comment>
<evidence type="ECO:0000256" key="5">
    <source>
        <dbReference type="ARBA" id="ARBA00022741"/>
    </source>
</evidence>
<keyword evidence="7 9" id="KW-0067">ATP-binding</keyword>
<evidence type="ECO:0000256" key="3">
    <source>
        <dbReference type="ARBA" id="ARBA00009392"/>
    </source>
</evidence>
<reference evidence="10 11" key="1">
    <citation type="submission" date="2024-06" db="EMBL/GenBank/DDBJ databases">
        <title>Sorghum-associated microbial communities from plants grown in Nebraska, USA.</title>
        <authorList>
            <person name="Schachtman D."/>
        </authorList>
    </citation>
    <scope>NUCLEOTIDE SEQUENCE [LARGE SCALE GENOMIC DNA]</scope>
    <source>
        <strain evidence="10 11">3207</strain>
    </source>
</reference>
<evidence type="ECO:0000256" key="1">
    <source>
        <dbReference type="ARBA" id="ARBA00001460"/>
    </source>
</evidence>
<evidence type="ECO:0000256" key="8">
    <source>
        <dbReference type="ARBA" id="ARBA00023102"/>
    </source>
</evidence>
<dbReference type="PANTHER" id="PTHR42945:SF1">
    <property type="entry name" value="HISTIDINE BIOSYNTHESIS BIFUNCTIONAL PROTEIN HIS7"/>
    <property type="match status" value="1"/>
</dbReference>
<keyword evidence="5 9" id="KW-0547">Nucleotide-binding</keyword>
<evidence type="ECO:0000256" key="2">
    <source>
        <dbReference type="ARBA" id="ARBA00005204"/>
    </source>
</evidence>
<dbReference type="GO" id="GO:0004636">
    <property type="term" value="F:phosphoribosyl-ATP diphosphatase activity"/>
    <property type="evidence" value="ECO:0007669"/>
    <property type="project" value="UniProtKB-EC"/>
</dbReference>
<organism evidence="10 11">
    <name type="scientific">Kaistia defluvii</name>
    <dbReference type="NCBI Taxonomy" id="410841"/>
    <lineage>
        <taxon>Bacteria</taxon>
        <taxon>Pseudomonadati</taxon>
        <taxon>Pseudomonadota</taxon>
        <taxon>Alphaproteobacteria</taxon>
        <taxon>Hyphomicrobiales</taxon>
        <taxon>Kaistiaceae</taxon>
        <taxon>Kaistia</taxon>
    </lineage>
</organism>
<dbReference type="RefSeq" id="WP_354552974.1">
    <property type="nucleotide sequence ID" value="NZ_JBEPSM010000003.1"/>
</dbReference>
<comment type="subcellular location">
    <subcellularLocation>
        <location evidence="9">Cytoplasm</location>
    </subcellularLocation>
</comment>
<evidence type="ECO:0000256" key="9">
    <source>
        <dbReference type="HAMAP-Rule" id="MF_01020"/>
    </source>
</evidence>
<dbReference type="EMBL" id="JBEPSM010000003">
    <property type="protein sequence ID" value="MET4635524.1"/>
    <property type="molecule type" value="Genomic_DNA"/>
</dbReference>
<accession>A0ABV2R2M4</accession>
<name>A0ABV2R2M4_9HYPH</name>
<dbReference type="InterPro" id="IPR008179">
    <property type="entry name" value="HisE"/>
</dbReference>
<keyword evidence="6 9" id="KW-0378">Hydrolase</keyword>
<evidence type="ECO:0000313" key="10">
    <source>
        <dbReference type="EMBL" id="MET4635524.1"/>
    </source>
</evidence>